<dbReference type="Proteomes" id="UP000285013">
    <property type="component" value="Unassembled WGS sequence"/>
</dbReference>
<feature type="transmembrane region" description="Helical" evidence="1">
    <location>
        <begin position="12"/>
        <end position="33"/>
    </location>
</feature>
<comment type="caution">
    <text evidence="2">The sequence shown here is derived from an EMBL/GenBank/DDBJ whole genome shotgun (WGS) entry which is preliminary data.</text>
</comment>
<accession>A0A3E4KU66</accession>
<evidence type="ECO:0008006" key="4">
    <source>
        <dbReference type="Google" id="ProtNLM"/>
    </source>
</evidence>
<evidence type="ECO:0000313" key="2">
    <source>
        <dbReference type="EMBL" id="RHL94330.1"/>
    </source>
</evidence>
<keyword evidence="1" id="KW-0812">Transmembrane</keyword>
<keyword evidence="1" id="KW-0472">Membrane</keyword>
<evidence type="ECO:0000313" key="3">
    <source>
        <dbReference type="Proteomes" id="UP000285013"/>
    </source>
</evidence>
<dbReference type="RefSeq" id="WP_117707383.1">
    <property type="nucleotide sequence ID" value="NZ_JAJCKC010000008.1"/>
</dbReference>
<organism evidence="2 3">
    <name type="scientific">Bacteroides intestinalis</name>
    <dbReference type="NCBI Taxonomy" id="329854"/>
    <lineage>
        <taxon>Bacteria</taxon>
        <taxon>Pseudomonadati</taxon>
        <taxon>Bacteroidota</taxon>
        <taxon>Bacteroidia</taxon>
        <taxon>Bacteroidales</taxon>
        <taxon>Bacteroidaceae</taxon>
        <taxon>Bacteroides</taxon>
    </lineage>
</organism>
<dbReference type="AlphaFoldDB" id="A0A3E4KU66"/>
<evidence type="ECO:0000256" key="1">
    <source>
        <dbReference type="SAM" id="Phobius"/>
    </source>
</evidence>
<dbReference type="EMBL" id="QRPE01000005">
    <property type="protein sequence ID" value="RHL94330.1"/>
    <property type="molecule type" value="Genomic_DNA"/>
</dbReference>
<keyword evidence="1" id="KW-1133">Transmembrane helix</keyword>
<reference evidence="2 3" key="1">
    <citation type="submission" date="2018-08" db="EMBL/GenBank/DDBJ databases">
        <title>A genome reference for cultivated species of the human gut microbiota.</title>
        <authorList>
            <person name="Zou Y."/>
            <person name="Xue W."/>
            <person name="Luo G."/>
        </authorList>
    </citation>
    <scope>NUCLEOTIDE SEQUENCE [LARGE SCALE GENOMIC DNA]</scope>
    <source>
        <strain evidence="2 3">AF36-16BH</strain>
    </source>
</reference>
<gene>
    <name evidence="2" type="ORF">DWZ95_06745</name>
</gene>
<sequence length="400" mass="45355">MKELTSIDFRRYKWRLPALIALLVVVVAGSFWLNTAPFRSGFEITDELGGNIFPSSILSVATTDAQVIVPADSLYVGNSKSCISIRIRSGKAYSRVRIEVAETPFFSRSVSEFVLAKPRTEYTIYPDIIWNYEALKNNNQAEPVSVAVKVEMNDKDLGQRVRTFSVRSINECLLGYVTNGTKFHDTGIFFAAYVNEENPMIDKLLREALNTRIVNRFLGYQGGNAEVVDKQVYALWNVLQKRNFRYSSVSNTSLSSNVVFSQRVRTFDDALESSQINCVDGSVLFASLLRAINIEPILVRTPGHMFVGYYTDAGRKNKNFLETTMIGDVDLDDFFPDEKLDSTMVGKSQNQMSRLTFDKSKQYANNKYKQNEEGIHSGKLNYMFLEISKDVRRKIQPIGK</sequence>
<name>A0A3E4KU66_9BACE</name>
<protein>
    <recommendedName>
        <fullName evidence="4">Transglutaminase-like domain-containing protein</fullName>
    </recommendedName>
</protein>
<proteinExistence type="predicted"/>